<dbReference type="InterPro" id="IPR006047">
    <property type="entry name" value="GH13_cat_dom"/>
</dbReference>
<dbReference type="InterPro" id="IPR017853">
    <property type="entry name" value="GH"/>
</dbReference>
<dbReference type="OrthoDB" id="9805159at2"/>
<keyword evidence="3" id="KW-1185">Reference proteome</keyword>
<dbReference type="PANTHER" id="PTHR10357">
    <property type="entry name" value="ALPHA-AMYLASE FAMILY MEMBER"/>
    <property type="match status" value="1"/>
</dbReference>
<dbReference type="Pfam" id="PF00128">
    <property type="entry name" value="Alpha-amylase"/>
    <property type="match status" value="1"/>
</dbReference>
<dbReference type="KEGG" id="dmr:Deima_1804"/>
<dbReference type="InterPro" id="IPR012767">
    <property type="entry name" value="Trehalose_TreY"/>
</dbReference>
<dbReference type="SMART" id="SM00642">
    <property type="entry name" value="Aamy"/>
    <property type="match status" value="1"/>
</dbReference>
<dbReference type="STRING" id="709986.Deima_1804"/>
<feature type="domain" description="Glycosyl hydrolase family 13 catalytic" evidence="1">
    <location>
        <begin position="15"/>
        <end position="808"/>
    </location>
</feature>
<dbReference type="NCBIfam" id="TIGR02401">
    <property type="entry name" value="trehalose_TreY"/>
    <property type="match status" value="1"/>
</dbReference>
<proteinExistence type="predicted"/>
<reference evidence="2 3" key="1">
    <citation type="journal article" date="2011" name="Stand. Genomic Sci.">
        <title>Complete genome sequence of Deinococcus maricopensis type strain (LB-34).</title>
        <authorList>
            <person name="Pukall R."/>
            <person name="Zeytun A."/>
            <person name="Lucas S."/>
            <person name="Lapidus A."/>
            <person name="Hammon N."/>
            <person name="Deshpande S."/>
            <person name="Nolan M."/>
            <person name="Cheng J.F."/>
            <person name="Pitluck S."/>
            <person name="Liolios K."/>
            <person name="Pagani I."/>
            <person name="Mikhailova N."/>
            <person name="Ivanova N."/>
            <person name="Mavromatis K."/>
            <person name="Pati A."/>
            <person name="Tapia R."/>
            <person name="Han C."/>
            <person name="Goodwin L."/>
            <person name="Chen A."/>
            <person name="Palaniappan K."/>
            <person name="Land M."/>
            <person name="Hauser L."/>
            <person name="Chang Y.J."/>
            <person name="Jeffries C.D."/>
            <person name="Brambilla E.M."/>
            <person name="Rohde M."/>
            <person name="Goker M."/>
            <person name="Detter J.C."/>
            <person name="Woyke T."/>
            <person name="Bristow J."/>
            <person name="Eisen J.A."/>
            <person name="Markowitz V."/>
            <person name="Hugenholtz P."/>
            <person name="Kyrpides N.C."/>
            <person name="Klenk H.P."/>
        </authorList>
    </citation>
    <scope>NUCLEOTIDE SEQUENCE [LARGE SCALE GENOMIC DNA]</scope>
    <source>
        <strain evidence="3">DSM 21211 / LMG 22137 / NRRL B-23946 / LB-34</strain>
    </source>
</reference>
<dbReference type="InterPro" id="IPR045857">
    <property type="entry name" value="O16G_dom_2"/>
</dbReference>
<sequence length="941" mass="104334">MTAPAEQAARIPRATYRLQLHAGFNFDAARRALPYLERLGVSDVYLSPIWQAAPGSTHGYNVTDHARVSDELGGERAFTRLARDARARGLGVLVDFVPNHMGVEGGANPYWEDVLEHGQASRYAHFFDIDWNPLRRGLQNRVLLPTLGDQYGRVLERNELQVTRTGGRLFLAYWERKLPLSPRTLAPLLTRAGALLTLGADDPSRLELASVALQAAHLPGATDALAREDRVMRAQEALVMRRRLEGLTEAAPEVGRALDAAITELNADPVKLDALISEQNYRLAYWRVAAEEINYRRFFDINDLAALRMEDPDVFDWAHSALLRLLGDGLITGVRLDHTDGLYDPRGYFEALQDRARAALGAAEADDKPLYVVAEKILEPGEALPASWAIHGTTGYDFLAQLNGVFVNERAERDFTRAFRWFTGAEASYGETLHSTKHLIQRVSLSSEVNVLAEHLLRIAEADLRSRDFTLSSLRDAIREVIAAFPVYRSYVREDGSREPGDDAHIRAAVRDARRLNRDLDPTVLQYLEDVLLLRAPDEAHRAAYAGFALRFQQLTGPVTAKGAEDTAFYRYVRLVALNEVGGDPALFGTSLNAFHKETRGRADAWPHAMLATSTHDTKRGEDTRARLTALTEMPQVWADAIETLSDVGEEYARDLGGVRAPSRADEYAFYQNALGAWTGVTDEAFVGRMVDYMLKAAREAKVHTSWAQQDEAYEGALTDFVRGLLADERAVGVLRDLHERTRVAGASNGLAATLVRLTAPGVPDTYQGSEGWNLSLVDPDNRRPVPYPALGRTLTRIEREAARNALKLAQTLLRDFMTGDVKLLVTWAALQARRAHPELFMHGTYTPITAGRHVLAFARTHGAQVAVTVTPRLTALLTRDPHAWAVGAAWGSRTLPLPSAGVYVNVLTGERHRARGREPRLPLAALLRTFPLALLIRQDT</sequence>
<dbReference type="Gene3D" id="3.90.400.10">
    <property type="entry name" value="Oligo-1,6-glucosidase, Domain 2"/>
    <property type="match status" value="1"/>
</dbReference>
<dbReference type="GO" id="GO:0005992">
    <property type="term" value="P:trehalose biosynthetic process"/>
    <property type="evidence" value="ECO:0007669"/>
    <property type="project" value="TreeGrafter"/>
</dbReference>
<evidence type="ECO:0000259" key="1">
    <source>
        <dbReference type="SMART" id="SM00642"/>
    </source>
</evidence>
<dbReference type="GO" id="GO:0030980">
    <property type="term" value="P:alpha-glucan catabolic process"/>
    <property type="evidence" value="ECO:0007669"/>
    <property type="project" value="TreeGrafter"/>
</dbReference>
<gene>
    <name evidence="2" type="ordered locus">Deima_1804</name>
</gene>
<organism evidence="2 3">
    <name type="scientific">Deinococcus maricopensis (strain DSM 21211 / LMG 22137 / NRRL B-23946 / LB-34)</name>
    <dbReference type="NCBI Taxonomy" id="709986"/>
    <lineage>
        <taxon>Bacteria</taxon>
        <taxon>Thermotogati</taxon>
        <taxon>Deinococcota</taxon>
        <taxon>Deinococci</taxon>
        <taxon>Deinococcales</taxon>
        <taxon>Deinococcaceae</taxon>
        <taxon>Deinococcus</taxon>
    </lineage>
</organism>
<dbReference type="Gene3D" id="3.20.20.80">
    <property type="entry name" value="Glycosidases"/>
    <property type="match status" value="4"/>
</dbReference>
<accession>E8U8R3</accession>
<dbReference type="PANTHER" id="PTHR10357:SF216">
    <property type="entry name" value="MALTOOLIGOSYL TREHALOSE SYNTHASE-RELATED"/>
    <property type="match status" value="1"/>
</dbReference>
<dbReference type="eggNOG" id="COG3280">
    <property type="taxonomic scope" value="Bacteria"/>
</dbReference>
<dbReference type="EMBL" id="CP002454">
    <property type="protein sequence ID" value="ADV67452.1"/>
    <property type="molecule type" value="Genomic_DNA"/>
</dbReference>
<evidence type="ECO:0000313" key="3">
    <source>
        <dbReference type="Proteomes" id="UP000008635"/>
    </source>
</evidence>
<dbReference type="CDD" id="cd11336">
    <property type="entry name" value="AmyAc_MTSase"/>
    <property type="match status" value="1"/>
</dbReference>
<evidence type="ECO:0000313" key="2">
    <source>
        <dbReference type="EMBL" id="ADV67452.1"/>
    </source>
</evidence>
<reference evidence="3" key="2">
    <citation type="submission" date="2011-01" db="EMBL/GenBank/DDBJ databases">
        <title>The complete genome of Deinococcus maricopensis DSM 21211.</title>
        <authorList>
            <consortium name="US DOE Joint Genome Institute (JGI-PGF)"/>
            <person name="Lucas S."/>
            <person name="Copeland A."/>
            <person name="Lapidus A."/>
            <person name="Goodwin L."/>
            <person name="Pitluck S."/>
            <person name="Kyrpides N."/>
            <person name="Mavromatis K."/>
            <person name="Pagani I."/>
            <person name="Ivanova N."/>
            <person name="Ovchinnikova G."/>
            <person name="Zeytun A."/>
            <person name="Detter J.C."/>
            <person name="Han C."/>
            <person name="Land M."/>
            <person name="Hauser L."/>
            <person name="Markowitz V."/>
            <person name="Cheng J.-F."/>
            <person name="Hugenholtz P."/>
            <person name="Woyke T."/>
            <person name="Wu D."/>
            <person name="Pukall R."/>
            <person name="Gehrich-Schroeter G."/>
            <person name="Brambilla E."/>
            <person name="Klenk H.-P."/>
            <person name="Eisen J.A."/>
        </authorList>
    </citation>
    <scope>NUCLEOTIDE SEQUENCE [LARGE SCALE GENOMIC DNA]</scope>
    <source>
        <strain evidence="3">DSM 21211 / LMG 22137 / NRRL B-23946 / LB-34</strain>
    </source>
</reference>
<dbReference type="RefSeq" id="WP_013556957.1">
    <property type="nucleotide sequence ID" value="NC_014958.1"/>
</dbReference>
<name>E8U8R3_DEIML</name>
<dbReference type="SUPFAM" id="SSF51445">
    <property type="entry name" value="(Trans)glycosidases"/>
    <property type="match status" value="1"/>
</dbReference>
<dbReference type="HOGENOM" id="CLU_005045_1_0_0"/>
<dbReference type="Proteomes" id="UP000008635">
    <property type="component" value="Chromosome"/>
</dbReference>
<protein>
    <submittedName>
        <fullName evidence="2">Malto-oligosyltrehalose synthase</fullName>
    </submittedName>
</protein>
<dbReference type="AlphaFoldDB" id="E8U8R3"/>
<dbReference type="GO" id="GO:0047470">
    <property type="term" value="F:(1,4)-alpha-D-glucan 1-alpha-D-glucosylmutase activity"/>
    <property type="evidence" value="ECO:0007669"/>
    <property type="project" value="TreeGrafter"/>
</dbReference>